<evidence type="ECO:0000313" key="4">
    <source>
        <dbReference type="EMBL" id="UYU33552.1"/>
    </source>
</evidence>
<evidence type="ECO:0000256" key="1">
    <source>
        <dbReference type="ARBA" id="ARBA00022630"/>
    </source>
</evidence>
<feature type="domain" description="NADH:flavin oxidoreductase/NADH oxidase N-terminal" evidence="3">
    <location>
        <begin position="6"/>
        <end position="342"/>
    </location>
</feature>
<keyword evidence="5" id="KW-1185">Reference proteome</keyword>
<dbReference type="RefSeq" id="WP_264386000.1">
    <property type="nucleotide sequence ID" value="NZ_CP074352.1"/>
</dbReference>
<dbReference type="PANTHER" id="PTHR43656">
    <property type="entry name" value="BINDING OXIDOREDUCTASE, PUTATIVE (AFU_ORTHOLOGUE AFUA_2G08260)-RELATED"/>
    <property type="match status" value="1"/>
</dbReference>
<evidence type="ECO:0000313" key="5">
    <source>
        <dbReference type="Proteomes" id="UP001156318"/>
    </source>
</evidence>
<dbReference type="EMBL" id="CP074352">
    <property type="protein sequence ID" value="UYU33552.1"/>
    <property type="molecule type" value="Genomic_DNA"/>
</dbReference>
<accession>A0ABY6JI88</accession>
<dbReference type="PANTHER" id="PTHR43656:SF2">
    <property type="entry name" value="BINDING OXIDOREDUCTASE, PUTATIVE (AFU_ORTHOLOGUE AFUA_2G08260)-RELATED"/>
    <property type="match status" value="1"/>
</dbReference>
<dbReference type="Pfam" id="PF00724">
    <property type="entry name" value="Oxidored_FMN"/>
    <property type="match status" value="1"/>
</dbReference>
<dbReference type="InterPro" id="IPR051799">
    <property type="entry name" value="NADH_flavin_oxidoreductase"/>
</dbReference>
<sequence>MHATPLFTPATIGTLTLNNRLAVAPMTRVSASEEGLASEKMAHYYADFARGGFALIISEGIYIDRAWSQTYAFQSGLVNAEQAAAWRRATDAVHARGGKIFAQIQHGGALSQGNYYRQETVGPSAIQPVGQQMTFYRGEGAYPIPQMLTEEAIQAIIASFADAASRAVEEAGFDGVEIHGANGYLLDQFFTDYTNARTDRWGGNIAERLTLSLEVIRAVRASVGPDVPVGIRISQGKVNDFFHKWANGEEDARVVFTLLAAAGIDYLHLTEYEAWQPAFADNPLSLVALARKYAPDLTLMANGSLHDPARAEEVMATGADFIALGRGALANHAWPQKVAQGEALCEFDSAILGPIADIKASELPD</sequence>
<name>A0ABY6JI88_9ENTR</name>
<dbReference type="CDD" id="cd02803">
    <property type="entry name" value="OYE_like_FMN_family"/>
    <property type="match status" value="1"/>
</dbReference>
<dbReference type="InterPro" id="IPR001155">
    <property type="entry name" value="OxRdtase_FMN_N"/>
</dbReference>
<dbReference type="Gene3D" id="3.20.20.70">
    <property type="entry name" value="Aldolase class I"/>
    <property type="match status" value="1"/>
</dbReference>
<reference evidence="4 5" key="1">
    <citation type="submission" date="2021-05" db="EMBL/GenBank/DDBJ databases">
        <title>Isolation, identification, and the growth promoting effects of Pantoea dispersa strain YSD J2 from the aboveground leaves of Cyperus esculentus L.Var. Sativus.</title>
        <authorList>
            <person name="Wang S."/>
            <person name="Tang X.M."/>
            <person name="Huang Y.N."/>
        </authorList>
    </citation>
    <scope>NUCLEOTIDE SEQUENCE [LARGE SCALE GENOMIC DNA]</scope>
    <source>
        <strain evidence="5">YSD YN2</strain>
    </source>
</reference>
<dbReference type="Proteomes" id="UP001156318">
    <property type="component" value="Chromosome"/>
</dbReference>
<dbReference type="InterPro" id="IPR013785">
    <property type="entry name" value="Aldolase_TIM"/>
</dbReference>
<gene>
    <name evidence="4" type="ORF">KFZ77_08650</name>
</gene>
<evidence type="ECO:0000256" key="2">
    <source>
        <dbReference type="ARBA" id="ARBA00023002"/>
    </source>
</evidence>
<protein>
    <submittedName>
        <fullName evidence="4">NADH:flavin oxidoreductase</fullName>
    </submittedName>
</protein>
<keyword evidence="2" id="KW-0560">Oxidoreductase</keyword>
<organism evidence="4 5">
    <name type="scientific">Siccibacter colletis</name>
    <dbReference type="NCBI Taxonomy" id="1505757"/>
    <lineage>
        <taxon>Bacteria</taxon>
        <taxon>Pseudomonadati</taxon>
        <taxon>Pseudomonadota</taxon>
        <taxon>Gammaproteobacteria</taxon>
        <taxon>Enterobacterales</taxon>
        <taxon>Enterobacteriaceae</taxon>
        <taxon>Siccibacter</taxon>
    </lineage>
</organism>
<keyword evidence="1" id="KW-0285">Flavoprotein</keyword>
<dbReference type="SUPFAM" id="SSF51395">
    <property type="entry name" value="FMN-linked oxidoreductases"/>
    <property type="match status" value="1"/>
</dbReference>
<proteinExistence type="predicted"/>
<evidence type="ECO:0000259" key="3">
    <source>
        <dbReference type="Pfam" id="PF00724"/>
    </source>
</evidence>